<feature type="transmembrane region" description="Helical" evidence="6">
    <location>
        <begin position="792"/>
        <end position="812"/>
    </location>
</feature>
<dbReference type="PATRIC" id="fig|455.5.peg.573"/>
<evidence type="ECO:0000256" key="5">
    <source>
        <dbReference type="ARBA" id="ARBA00023136"/>
    </source>
</evidence>
<sequence length="829" mass="92471">MLKLPLMVRSLVRDWRSGELTLLFLALLTAMTCMSALSIFAGRVNEQLTRQASQLLGADVVIRSSFSINDAWIRKAQSLGLKQSLSLSFLSMVEHNDNLQLAQIKAVKNPFPLLGELRVAAQINKPGIRLSSAPKPGTVWLAHRFFPLLKLKVGQQLMIGAAPLTVAGVLIEEPGQTGDWFNISPRILMNWQDVPRTQVVQIGSNVTYRWLLTGPRDKLMILKAFILPQLTEQQELTDSTTSNPSIHQIIQRTLNYLNLGTLMSLVLAGVAISMASLRYSMRHMQQVAVLRCFGASQYQILQMYLGSILLLGILACLVGIGLGYAVQPLLTQWLHGLLPQFDSSLPLKPAFFSLAIGLIVLLVFSSINILKLRHITAANIFRRERLSATAATWLGYSLAFLLLGVLAYFYTNSWRLSVVVLLGCLFFIGFVISSLWLIFNSLSKAKHYIHINWRFGFANIARNFANSALQVIGIGLALTAMLSLFILRNDLLKSWQQQRMESSANYFIINIEPVQVRDIAKFLTANAIRVSNFYPMVKGRLIAINNESVQKIFGEKVEQINVLRRELNLSWTPIIPAGNEISEGVWIPQNHADWVSVEKGMMEKLKLKLGDKISFRVGEKIITATITSVRSVNWATFSPNFFTLFRPGLLNELPQTYIASMHLLPSQQMLLNSLVAQFPNVTVIDIATFLEKIQSIFANTAKAINFMSFFGLLVGLIIVVLAMLSFAGVKQQETHILKILGMGKSQLVWIQSSESLLIGFYAGLMAVLTASLINNYLAKVVLELGFTFPWKLILIVPVATALFTMLINSLVLRSQYQKKGLTRANSLGF</sequence>
<dbReference type="RefSeq" id="WP_058448593.1">
    <property type="nucleotide sequence ID" value="NZ_CAAAJF010000004.1"/>
</dbReference>
<feature type="transmembrane region" description="Helical" evidence="6">
    <location>
        <begin position="391"/>
        <end position="410"/>
    </location>
</feature>
<evidence type="ECO:0000256" key="1">
    <source>
        <dbReference type="ARBA" id="ARBA00004651"/>
    </source>
</evidence>
<feature type="transmembrane region" description="Helical" evidence="6">
    <location>
        <begin position="350"/>
        <end position="370"/>
    </location>
</feature>
<feature type="transmembrane region" description="Helical" evidence="6">
    <location>
        <begin position="706"/>
        <end position="726"/>
    </location>
</feature>
<keyword evidence="3 6" id="KW-0812">Transmembrane</keyword>
<dbReference type="GO" id="GO:0005886">
    <property type="term" value="C:plasma membrane"/>
    <property type="evidence" value="ECO:0007669"/>
    <property type="project" value="UniProtKB-SubCell"/>
</dbReference>
<name>A0A0W0UTY9_9GAMM</name>
<evidence type="ECO:0000256" key="3">
    <source>
        <dbReference type="ARBA" id="ARBA00022692"/>
    </source>
</evidence>
<proteinExistence type="predicted"/>
<feature type="transmembrane region" description="Helical" evidence="6">
    <location>
        <begin position="308"/>
        <end position="330"/>
    </location>
</feature>
<accession>A0A0W0UTY9</accession>
<evidence type="ECO:0000313" key="8">
    <source>
        <dbReference type="EMBL" id="KTD11346.1"/>
    </source>
</evidence>
<reference evidence="8 9" key="1">
    <citation type="submission" date="2015-11" db="EMBL/GenBank/DDBJ databases">
        <title>Genomic analysis of 38 Legionella species identifies large and diverse effector repertoires.</title>
        <authorList>
            <person name="Burstein D."/>
            <person name="Amaro F."/>
            <person name="Zusman T."/>
            <person name="Lifshitz Z."/>
            <person name="Cohen O."/>
            <person name="Gilbert J.A."/>
            <person name="Pupko T."/>
            <person name="Shuman H.A."/>
            <person name="Segal G."/>
        </authorList>
    </citation>
    <scope>NUCLEOTIDE SEQUENCE [LARGE SCALE GENOMIC DNA]</scope>
    <source>
        <strain evidence="8 9">JA-26-G1-E2</strain>
    </source>
</reference>
<feature type="domain" description="ABC3 transporter permease C-terminal" evidence="7">
    <location>
        <begin position="705"/>
        <end position="807"/>
    </location>
</feature>
<evidence type="ECO:0000259" key="7">
    <source>
        <dbReference type="Pfam" id="PF02687"/>
    </source>
</evidence>
<dbReference type="Proteomes" id="UP000054715">
    <property type="component" value="Unassembled WGS sequence"/>
</dbReference>
<comment type="caution">
    <text evidence="8">The sequence shown here is derived from an EMBL/GenBank/DDBJ whole genome shotgun (WGS) entry which is preliminary data.</text>
</comment>
<dbReference type="InterPro" id="IPR003838">
    <property type="entry name" value="ABC3_permease_C"/>
</dbReference>
<gene>
    <name evidence="8" type="ORF">Ljam_0540</name>
</gene>
<organism evidence="8 9">
    <name type="scientific">Legionella jamestowniensis</name>
    <dbReference type="NCBI Taxonomy" id="455"/>
    <lineage>
        <taxon>Bacteria</taxon>
        <taxon>Pseudomonadati</taxon>
        <taxon>Pseudomonadota</taxon>
        <taxon>Gammaproteobacteria</taxon>
        <taxon>Legionellales</taxon>
        <taxon>Legionellaceae</taxon>
        <taxon>Legionella</taxon>
    </lineage>
</organism>
<dbReference type="EMBL" id="LNYG01000008">
    <property type="protein sequence ID" value="KTD11346.1"/>
    <property type="molecule type" value="Genomic_DNA"/>
</dbReference>
<feature type="transmembrane region" description="Helical" evidence="6">
    <location>
        <begin position="747"/>
        <end position="772"/>
    </location>
</feature>
<protein>
    <submittedName>
        <fullName evidence="8">FtsX-like permease family protein</fullName>
    </submittedName>
</protein>
<comment type="subcellular location">
    <subcellularLocation>
        <location evidence="1">Cell membrane</location>
        <topology evidence="1">Multi-pass membrane protein</topology>
    </subcellularLocation>
</comment>
<evidence type="ECO:0000256" key="2">
    <source>
        <dbReference type="ARBA" id="ARBA00022475"/>
    </source>
</evidence>
<evidence type="ECO:0000256" key="6">
    <source>
        <dbReference type="SAM" id="Phobius"/>
    </source>
</evidence>
<keyword evidence="5 6" id="KW-0472">Membrane</keyword>
<dbReference type="PANTHER" id="PTHR30287">
    <property type="entry name" value="MEMBRANE COMPONENT OF PREDICTED ABC SUPERFAMILY METABOLITE UPTAKE TRANSPORTER"/>
    <property type="match status" value="1"/>
</dbReference>
<feature type="transmembrane region" description="Helical" evidence="6">
    <location>
        <begin position="256"/>
        <end position="277"/>
    </location>
</feature>
<dbReference type="InterPro" id="IPR038766">
    <property type="entry name" value="Membrane_comp_ABC_pdt"/>
</dbReference>
<feature type="transmembrane region" description="Helical" evidence="6">
    <location>
        <begin position="460"/>
        <end position="487"/>
    </location>
</feature>
<evidence type="ECO:0000313" key="9">
    <source>
        <dbReference type="Proteomes" id="UP000054715"/>
    </source>
</evidence>
<dbReference type="AlphaFoldDB" id="A0A0W0UTY9"/>
<keyword evidence="2" id="KW-1003">Cell membrane</keyword>
<evidence type="ECO:0000256" key="4">
    <source>
        <dbReference type="ARBA" id="ARBA00022989"/>
    </source>
</evidence>
<dbReference type="Pfam" id="PF02687">
    <property type="entry name" value="FtsX"/>
    <property type="match status" value="2"/>
</dbReference>
<keyword evidence="4 6" id="KW-1133">Transmembrane helix</keyword>
<dbReference type="PANTHER" id="PTHR30287:SF1">
    <property type="entry name" value="INNER MEMBRANE PROTEIN"/>
    <property type="match status" value="1"/>
</dbReference>
<dbReference type="STRING" id="455.Ljam_0540"/>
<feature type="transmembrane region" description="Helical" evidence="6">
    <location>
        <begin position="416"/>
        <end position="439"/>
    </location>
</feature>
<feature type="domain" description="ABC3 transporter permease C-terminal" evidence="7">
    <location>
        <begin position="261"/>
        <end position="376"/>
    </location>
</feature>